<name>A0ACC2PI45_9HYME</name>
<organism evidence="1 2">
    <name type="scientific">Eretmocerus hayati</name>
    <dbReference type="NCBI Taxonomy" id="131215"/>
    <lineage>
        <taxon>Eukaryota</taxon>
        <taxon>Metazoa</taxon>
        <taxon>Ecdysozoa</taxon>
        <taxon>Arthropoda</taxon>
        <taxon>Hexapoda</taxon>
        <taxon>Insecta</taxon>
        <taxon>Pterygota</taxon>
        <taxon>Neoptera</taxon>
        <taxon>Endopterygota</taxon>
        <taxon>Hymenoptera</taxon>
        <taxon>Apocrita</taxon>
        <taxon>Proctotrupomorpha</taxon>
        <taxon>Chalcidoidea</taxon>
        <taxon>Aphelinidae</taxon>
        <taxon>Aphelininae</taxon>
        <taxon>Eretmocerus</taxon>
    </lineage>
</organism>
<keyword evidence="2" id="KW-1185">Reference proteome</keyword>
<gene>
    <name evidence="1" type="ORF">QAD02_017884</name>
</gene>
<dbReference type="EMBL" id="CM056741">
    <property type="protein sequence ID" value="KAJ8682092.1"/>
    <property type="molecule type" value="Genomic_DNA"/>
</dbReference>
<proteinExistence type="predicted"/>
<comment type="caution">
    <text evidence="1">The sequence shown here is derived from an EMBL/GenBank/DDBJ whole genome shotgun (WGS) entry which is preliminary data.</text>
</comment>
<protein>
    <submittedName>
        <fullName evidence="1">Uncharacterized protein</fullName>
    </submittedName>
</protein>
<dbReference type="Proteomes" id="UP001239111">
    <property type="component" value="Chromosome 1"/>
</dbReference>
<accession>A0ACC2PI45</accession>
<sequence>MEWTPNNPKIGNCQVSRLNYNNRFTGSNGGITSVRFPVLLSISQAFLSQKRSLIVGSVMDKRFLSAEYYDLNQRLIRAASFSELSTSNKLFEKCSKVETNGNLIRQHSCERIVDDRSDLSHTTLSQLTLSEEQYSKLWKSNPADRTPSYIPSKNFGWPTGKGTTKNDKQEFSYPTDYFKVPKARSLKMKSILAPPKLNIDDQRENESRNKSGDENQGKTSVSHKSEDGQSSDSTVEFKESALPLKKSAGFSFKHIRSNNSQNKPEYLLKPAEGEHLQRDTTEVSNDCSLQQRLESLSVDERKRKKKICNCRSLTVLVLLSFVVVFCGVLWNGVKISDKLCNPRFYFKDIAQDLRSHIHGQDSAVNSLIDYFEKQNERSGFEIVSLVGGIGVGKSYSAEIIKKNVEKNFKTIDLYAPIYRKEDHILSLLSICKCNLIRLENLRTDDIPDVVNFASNIAKRTETHCILILALFNTQETDLYLEKTIDLNKSVSVISEQFRKVNLQPALITFNHMNEDALEKCIKDAATHADVELTPDEIDHVKRDLLKADSGCKGASAKVQIVGKKFNSSDEL</sequence>
<reference evidence="1" key="1">
    <citation type="submission" date="2023-04" db="EMBL/GenBank/DDBJ databases">
        <title>A chromosome-level genome assembly of the parasitoid wasp Eretmocerus hayati.</title>
        <authorList>
            <person name="Zhong Y."/>
            <person name="Liu S."/>
            <person name="Liu Y."/>
        </authorList>
    </citation>
    <scope>NUCLEOTIDE SEQUENCE</scope>
    <source>
        <strain evidence="1">ZJU_SS_LIU_2023</strain>
    </source>
</reference>
<evidence type="ECO:0000313" key="2">
    <source>
        <dbReference type="Proteomes" id="UP001239111"/>
    </source>
</evidence>
<evidence type="ECO:0000313" key="1">
    <source>
        <dbReference type="EMBL" id="KAJ8682092.1"/>
    </source>
</evidence>